<name>A0A903V9L5_AEDAE</name>
<dbReference type="InterPro" id="IPR024114">
    <property type="entry name" value="Islet_autoAg_Ica1/Ica1-like"/>
</dbReference>
<evidence type="ECO:0000256" key="1">
    <source>
        <dbReference type="SAM" id="MobiDB-lite"/>
    </source>
</evidence>
<sequence>MLKSEFQHQFWVTKKAVQRKLGSKEDENIVASDGELDAKIELFQSVADSSRQLYRIIDQYQERVCILAQEENSLGKFLREVSKECPTTGKLMSNTGKAISYCGQQRITIRVPLLRLHHDVQTFKGRAIVDTQKTLQVMERERTEYRAALSWMKSVSIQLDPDTGKGLEKFRKAQRHVKTAKTKFDKYTLDCLEKIDLLAAARCNMFSHALVGYQNSLLQFAKKSNDTYRAALKSLSKDPHYNFSILKELTQANPNAKEGEAEGEDQVDKPADDDQMLFFQDEFKDDEADGKQKETKPSISNPEDDDQLLSDIPTALNDLLSGIPQLELNTDAEPKARTEPAASSADLLGLTVDDEFSDFLSSPAPFLPSTLLTNPESMEQSTMDQLSGLDLPSTSGAANSKVEKTSNDIFGSFLSSISKTANPGGAVSHPSETRKPQKDAKTGKDLSGWYQLFAELDPLSNPDAIPSKADAPTNSLAA</sequence>
<feature type="compositionally biased region" description="Basic and acidic residues" evidence="1">
    <location>
        <begin position="431"/>
        <end position="444"/>
    </location>
</feature>
<dbReference type="GO" id="GO:0019904">
    <property type="term" value="F:protein domain specific binding"/>
    <property type="evidence" value="ECO:0007669"/>
    <property type="project" value="InterPro"/>
</dbReference>
<gene>
    <name evidence="3" type="primary">5565967</name>
</gene>
<dbReference type="SMART" id="SM01237">
    <property type="entry name" value="ICA69"/>
    <property type="match status" value="1"/>
</dbReference>
<dbReference type="PANTHER" id="PTHR10164:SF4">
    <property type="entry name" value="GH23156P"/>
    <property type="match status" value="1"/>
</dbReference>
<dbReference type="PROSITE" id="PS50870">
    <property type="entry name" value="AH"/>
    <property type="match status" value="1"/>
</dbReference>
<organism evidence="3 4">
    <name type="scientific">Aedes aegypti</name>
    <name type="common">Yellowfever mosquito</name>
    <name type="synonym">Culex aegypti</name>
    <dbReference type="NCBI Taxonomy" id="7159"/>
    <lineage>
        <taxon>Eukaryota</taxon>
        <taxon>Metazoa</taxon>
        <taxon>Ecdysozoa</taxon>
        <taxon>Arthropoda</taxon>
        <taxon>Hexapoda</taxon>
        <taxon>Insecta</taxon>
        <taxon>Pterygota</taxon>
        <taxon>Neoptera</taxon>
        <taxon>Endopterygota</taxon>
        <taxon>Diptera</taxon>
        <taxon>Nematocera</taxon>
        <taxon>Culicoidea</taxon>
        <taxon>Culicidae</taxon>
        <taxon>Culicinae</taxon>
        <taxon>Aedini</taxon>
        <taxon>Aedes</taxon>
        <taxon>Stegomyia</taxon>
    </lineage>
</organism>
<reference evidence="3" key="2">
    <citation type="submission" date="2022-10" db="UniProtKB">
        <authorList>
            <consortium name="EnsemblMetazoa"/>
        </authorList>
    </citation>
    <scope>IDENTIFICATION</scope>
    <source>
        <strain evidence="3">LVP_AGWG</strain>
    </source>
</reference>
<protein>
    <recommendedName>
        <fullName evidence="2">AH domain-containing protein</fullName>
    </recommendedName>
</protein>
<accession>A0A903V9L5</accession>
<dbReference type="InterPro" id="IPR027267">
    <property type="entry name" value="AH/BAR_dom_sf"/>
</dbReference>
<keyword evidence="4" id="KW-1185">Reference proteome</keyword>
<dbReference type="AlphaFoldDB" id="A0A903V9L5"/>
<dbReference type="PANTHER" id="PTHR10164">
    <property type="entry name" value="ISLET CELL AUTOANTIGEN 1"/>
    <property type="match status" value="1"/>
</dbReference>
<dbReference type="FunFam" id="1.20.1270.60:FF:000068">
    <property type="entry name" value="Islet cell autoantigen"/>
    <property type="match status" value="1"/>
</dbReference>
<feature type="region of interest" description="Disordered" evidence="1">
    <location>
        <begin position="420"/>
        <end position="444"/>
    </location>
</feature>
<evidence type="ECO:0000313" key="4">
    <source>
        <dbReference type="Proteomes" id="UP000008820"/>
    </source>
</evidence>
<dbReference type="GO" id="GO:0051049">
    <property type="term" value="P:regulation of transport"/>
    <property type="evidence" value="ECO:0007669"/>
    <property type="project" value="TreeGrafter"/>
</dbReference>
<dbReference type="SMART" id="SM01015">
    <property type="entry name" value="Arfaptin"/>
    <property type="match status" value="1"/>
</dbReference>
<dbReference type="KEGG" id="aag:5565967"/>
<reference evidence="3 4" key="1">
    <citation type="submission" date="2017-06" db="EMBL/GenBank/DDBJ databases">
        <title>Aedes aegypti genome working group (AGWG) sequencing and assembly.</title>
        <authorList>
            <consortium name="Aedes aegypti Genome Working Group (AGWG)"/>
            <person name="Matthews B.J."/>
        </authorList>
    </citation>
    <scope>NUCLEOTIDE SEQUENCE [LARGE SCALE GENOMIC DNA]</scope>
    <source>
        <strain evidence="3 4">LVP_AGWG</strain>
    </source>
</reference>
<dbReference type="EnsemblMetazoa" id="AAEL020021-RA">
    <property type="protein sequence ID" value="AAEL020021-PA"/>
    <property type="gene ID" value="AAEL020021"/>
</dbReference>
<dbReference type="SUPFAM" id="SSF103657">
    <property type="entry name" value="BAR/IMD domain-like"/>
    <property type="match status" value="1"/>
</dbReference>
<dbReference type="GO" id="GO:0005794">
    <property type="term" value="C:Golgi apparatus"/>
    <property type="evidence" value="ECO:0007669"/>
    <property type="project" value="TreeGrafter"/>
</dbReference>
<dbReference type="Proteomes" id="UP000008820">
    <property type="component" value="Chromosome 2"/>
</dbReference>
<evidence type="ECO:0000313" key="3">
    <source>
        <dbReference type="EnsemblMetazoa" id="AAEL020021-PA"/>
    </source>
</evidence>
<feature type="region of interest" description="Disordered" evidence="1">
    <location>
        <begin position="377"/>
        <end position="402"/>
    </location>
</feature>
<feature type="region of interest" description="Disordered" evidence="1">
    <location>
        <begin position="459"/>
        <end position="478"/>
    </location>
</feature>
<evidence type="ECO:0000259" key="2">
    <source>
        <dbReference type="PROSITE" id="PS50870"/>
    </source>
</evidence>
<dbReference type="InterPro" id="IPR010504">
    <property type="entry name" value="AH_dom"/>
</dbReference>
<dbReference type="Pfam" id="PF06456">
    <property type="entry name" value="Arfaptin"/>
    <property type="match status" value="1"/>
</dbReference>
<dbReference type="OMA" id="DTHHTIQ"/>
<feature type="domain" description="AH" evidence="2">
    <location>
        <begin position="31"/>
        <end position="233"/>
    </location>
</feature>
<dbReference type="OrthoDB" id="2126778at2759"/>
<feature type="region of interest" description="Disordered" evidence="1">
    <location>
        <begin position="283"/>
        <end position="309"/>
    </location>
</feature>
<dbReference type="Pfam" id="PF04629">
    <property type="entry name" value="ICA69"/>
    <property type="match status" value="1"/>
</dbReference>
<dbReference type="InterPro" id="IPR006723">
    <property type="entry name" value="Islet_autoAg_Ica1_C"/>
</dbReference>
<dbReference type="Gene3D" id="1.20.1270.60">
    <property type="entry name" value="Arfaptin homology (AH) domain/BAR domain"/>
    <property type="match status" value="1"/>
</dbReference>
<proteinExistence type="predicted"/>